<keyword evidence="3" id="KW-1185">Reference proteome</keyword>
<feature type="compositionally biased region" description="Basic and acidic residues" evidence="1">
    <location>
        <begin position="203"/>
        <end position="227"/>
    </location>
</feature>
<dbReference type="Pfam" id="PF01391">
    <property type="entry name" value="Collagen"/>
    <property type="match status" value="1"/>
</dbReference>
<dbReference type="AlphaFoldDB" id="A0A4Z2IZK1"/>
<evidence type="ECO:0000256" key="1">
    <source>
        <dbReference type="SAM" id="MobiDB-lite"/>
    </source>
</evidence>
<dbReference type="EMBL" id="SRLO01000035">
    <property type="protein sequence ID" value="TNN82984.1"/>
    <property type="molecule type" value="Genomic_DNA"/>
</dbReference>
<gene>
    <name evidence="2" type="ORF">EYF80_006591</name>
</gene>
<reference evidence="2 3" key="1">
    <citation type="submission" date="2019-03" db="EMBL/GenBank/DDBJ databases">
        <title>First draft genome of Liparis tanakae, snailfish: a comprehensive survey of snailfish specific genes.</title>
        <authorList>
            <person name="Kim W."/>
            <person name="Song I."/>
            <person name="Jeong J.-H."/>
            <person name="Kim D."/>
            <person name="Kim S."/>
            <person name="Ryu S."/>
            <person name="Song J.Y."/>
            <person name="Lee S.K."/>
        </authorList>
    </citation>
    <scope>NUCLEOTIDE SEQUENCE [LARGE SCALE GENOMIC DNA]</scope>
    <source>
        <tissue evidence="2">Muscle</tissue>
    </source>
</reference>
<sequence length="290" mass="30351">MTTKVQNAFLSPGSSRGDGTVPSGSSRKGSGGRGDVFVVEEDTDLLDPSFQNGGQVNSQWKPSRNGLKGSQKEKPEPSSKQLEENITTDKKADSGGRTSLLFPGKPSGDIIDLDKGNATKKSSVRFSVPKVPSDPKTSTDSGTSAKAVVEEGRPVIKVKQPDKEEPAVVTIVSRDGDLVLGSNGQMYRLQSGPPGRMGPPGKEGCRGERGLLGFKGDKGKLGPEGRSGKTGKPGPPGPAGLPSLYLWKNTAEEWAAFQQTNFYQLLRAGWPSEGGPPGPPGENGSPGIQV</sequence>
<feature type="compositionally biased region" description="Polar residues" evidence="1">
    <location>
        <begin position="1"/>
        <end position="14"/>
    </location>
</feature>
<feature type="region of interest" description="Disordered" evidence="1">
    <location>
        <begin position="268"/>
        <end position="290"/>
    </location>
</feature>
<comment type="caution">
    <text evidence="2">The sequence shown here is derived from an EMBL/GenBank/DDBJ whole genome shotgun (WGS) entry which is preliminary data.</text>
</comment>
<feature type="region of interest" description="Disordered" evidence="1">
    <location>
        <begin position="1"/>
        <end position="148"/>
    </location>
</feature>
<feature type="compositionally biased region" description="Polar residues" evidence="1">
    <location>
        <begin position="49"/>
        <end position="62"/>
    </location>
</feature>
<organism evidence="2 3">
    <name type="scientific">Liparis tanakae</name>
    <name type="common">Tanaka's snailfish</name>
    <dbReference type="NCBI Taxonomy" id="230148"/>
    <lineage>
        <taxon>Eukaryota</taxon>
        <taxon>Metazoa</taxon>
        <taxon>Chordata</taxon>
        <taxon>Craniata</taxon>
        <taxon>Vertebrata</taxon>
        <taxon>Euteleostomi</taxon>
        <taxon>Actinopterygii</taxon>
        <taxon>Neopterygii</taxon>
        <taxon>Teleostei</taxon>
        <taxon>Neoteleostei</taxon>
        <taxon>Acanthomorphata</taxon>
        <taxon>Eupercaria</taxon>
        <taxon>Perciformes</taxon>
        <taxon>Cottioidei</taxon>
        <taxon>Cottales</taxon>
        <taxon>Liparidae</taxon>
        <taxon>Liparis</taxon>
    </lineage>
</organism>
<feature type="compositionally biased region" description="Polar residues" evidence="1">
    <location>
        <begin position="135"/>
        <end position="144"/>
    </location>
</feature>
<proteinExistence type="predicted"/>
<feature type="compositionally biased region" description="Basic and acidic residues" evidence="1">
    <location>
        <begin position="70"/>
        <end position="94"/>
    </location>
</feature>
<name>A0A4Z2IZK1_9TELE</name>
<evidence type="ECO:0000313" key="3">
    <source>
        <dbReference type="Proteomes" id="UP000314294"/>
    </source>
</evidence>
<evidence type="ECO:0000313" key="2">
    <source>
        <dbReference type="EMBL" id="TNN82984.1"/>
    </source>
</evidence>
<dbReference type="OrthoDB" id="8939548at2759"/>
<accession>A0A4Z2IZK1</accession>
<dbReference type="Proteomes" id="UP000314294">
    <property type="component" value="Unassembled WGS sequence"/>
</dbReference>
<feature type="region of interest" description="Disordered" evidence="1">
    <location>
        <begin position="189"/>
        <end position="243"/>
    </location>
</feature>
<protein>
    <submittedName>
        <fullName evidence="2">Uncharacterized protein</fullName>
    </submittedName>
</protein>
<dbReference type="InterPro" id="IPR008160">
    <property type="entry name" value="Collagen"/>
</dbReference>